<dbReference type="RefSeq" id="WP_379895686.1">
    <property type="nucleotide sequence ID" value="NZ_CBCSCT010000017.1"/>
</dbReference>
<evidence type="ECO:0000313" key="3">
    <source>
        <dbReference type="EMBL" id="MFC5988224.1"/>
    </source>
</evidence>
<gene>
    <name evidence="3" type="ORF">ACFPXP_17620</name>
</gene>
<sequence>MRHIILSKLIITADLNRKEARAEDKPMNILITSISKKVPLIRAVREAAAKIKGDHQIIGADSNRECVGKYFVDDFWEMPLLSELSEQELIRFCAQKQVDVIIPTRDGELLYFAGIKERLRREGIYVMISSFSSIQKCLDKLEFYTFGRDRSYPVIPTSLNVSTLPYDRYAVKERFGAGSSNIGLNLTVEEAQDWAKRMRHPIFQPYIEGSEASIDLYVGMNGKVKGCICRYRELTVGGESQITTVFEDEKLQSESVRMVESLGLYGHVVVQVMMDRDGAFHFIECNSRFGGASTASIRAGLDSFYWALLESQGIHLGSYSFERKNGIKMVRYAEDLFIEQ</sequence>
<proteinExistence type="predicted"/>
<dbReference type="Pfam" id="PF15632">
    <property type="entry name" value="ATPgrasp_Ter"/>
    <property type="match status" value="1"/>
</dbReference>
<dbReference type="Pfam" id="PF21360">
    <property type="entry name" value="PylC-like_N"/>
    <property type="match status" value="1"/>
</dbReference>
<dbReference type="Proteomes" id="UP001596250">
    <property type="component" value="Unassembled WGS sequence"/>
</dbReference>
<dbReference type="InterPro" id="IPR013815">
    <property type="entry name" value="ATP_grasp_subdomain_1"/>
</dbReference>
<accession>A0ABW1ITE1</accession>
<evidence type="ECO:0000256" key="1">
    <source>
        <dbReference type="PROSITE-ProRule" id="PRU00409"/>
    </source>
</evidence>
<dbReference type="InterPro" id="IPR011761">
    <property type="entry name" value="ATP-grasp"/>
</dbReference>
<organism evidence="3 4">
    <name type="scientific">Marinicrinis lubricantis</name>
    <dbReference type="NCBI Taxonomy" id="2086470"/>
    <lineage>
        <taxon>Bacteria</taxon>
        <taxon>Bacillati</taxon>
        <taxon>Bacillota</taxon>
        <taxon>Bacilli</taxon>
        <taxon>Bacillales</taxon>
        <taxon>Paenibacillaceae</taxon>
    </lineage>
</organism>
<evidence type="ECO:0000313" key="4">
    <source>
        <dbReference type="Proteomes" id="UP001596250"/>
    </source>
</evidence>
<protein>
    <submittedName>
        <fullName evidence="3">ATP-grasp domain-containing protein</fullName>
    </submittedName>
</protein>
<dbReference type="InterPro" id="IPR048764">
    <property type="entry name" value="PylC_N"/>
</dbReference>
<dbReference type="PROSITE" id="PS50975">
    <property type="entry name" value="ATP_GRASP"/>
    <property type="match status" value="1"/>
</dbReference>
<dbReference type="Gene3D" id="3.30.470.20">
    <property type="entry name" value="ATP-grasp fold, B domain"/>
    <property type="match status" value="1"/>
</dbReference>
<feature type="domain" description="ATP-grasp" evidence="2">
    <location>
        <begin position="249"/>
        <end position="325"/>
    </location>
</feature>
<evidence type="ECO:0000259" key="2">
    <source>
        <dbReference type="PROSITE" id="PS50975"/>
    </source>
</evidence>
<keyword evidence="4" id="KW-1185">Reference proteome</keyword>
<keyword evidence="1" id="KW-0547">Nucleotide-binding</keyword>
<reference evidence="4" key="1">
    <citation type="journal article" date="2019" name="Int. J. Syst. Evol. Microbiol.">
        <title>The Global Catalogue of Microorganisms (GCM) 10K type strain sequencing project: providing services to taxonomists for standard genome sequencing and annotation.</title>
        <authorList>
            <consortium name="The Broad Institute Genomics Platform"/>
            <consortium name="The Broad Institute Genome Sequencing Center for Infectious Disease"/>
            <person name="Wu L."/>
            <person name="Ma J."/>
        </authorList>
    </citation>
    <scope>NUCLEOTIDE SEQUENCE [LARGE SCALE GENOMIC DNA]</scope>
    <source>
        <strain evidence="4">CCM 8749</strain>
    </source>
</reference>
<dbReference type="Gene3D" id="3.40.50.20">
    <property type="match status" value="1"/>
</dbReference>
<dbReference type="SUPFAM" id="SSF56059">
    <property type="entry name" value="Glutathione synthetase ATP-binding domain-like"/>
    <property type="match status" value="1"/>
</dbReference>
<keyword evidence="1" id="KW-0067">ATP-binding</keyword>
<dbReference type="EMBL" id="JBHSQV010000178">
    <property type="protein sequence ID" value="MFC5988224.1"/>
    <property type="molecule type" value="Genomic_DNA"/>
</dbReference>
<name>A0ABW1ITE1_9BACL</name>
<dbReference type="Gene3D" id="3.30.1490.20">
    <property type="entry name" value="ATP-grasp fold, A domain"/>
    <property type="match status" value="1"/>
</dbReference>
<comment type="caution">
    <text evidence="3">The sequence shown here is derived from an EMBL/GenBank/DDBJ whole genome shotgun (WGS) entry which is preliminary data.</text>
</comment>